<evidence type="ECO:0000256" key="2">
    <source>
        <dbReference type="SAM" id="Phobius"/>
    </source>
</evidence>
<keyword evidence="2" id="KW-0812">Transmembrane</keyword>
<feature type="region of interest" description="Disordered" evidence="1">
    <location>
        <begin position="37"/>
        <end position="76"/>
    </location>
</feature>
<feature type="transmembrane region" description="Helical" evidence="2">
    <location>
        <begin position="83"/>
        <end position="101"/>
    </location>
</feature>
<evidence type="ECO:0000313" key="4">
    <source>
        <dbReference type="Proteomes" id="UP000295689"/>
    </source>
</evidence>
<accession>A0A4R2BJ15</accession>
<dbReference type="EMBL" id="SLVV01000002">
    <property type="protein sequence ID" value="TCN27177.1"/>
    <property type="molecule type" value="Genomic_DNA"/>
</dbReference>
<keyword evidence="2" id="KW-1133">Transmembrane helix</keyword>
<evidence type="ECO:0000313" key="3">
    <source>
        <dbReference type="EMBL" id="TCN27177.1"/>
    </source>
</evidence>
<keyword evidence="2" id="KW-0472">Membrane</keyword>
<dbReference type="AlphaFoldDB" id="A0A4R2BJ15"/>
<sequence>MLKKVLSAVVAVTIVFSPIGNSVFQELQQQTEVSAKRYKSGTKRYNNNSRVTNPDNNQNNTVNRNTNTTNRTATRNNGGMMRGLMYGGLAGLLFGGLLAGMGGLAPILGMAINIIGILLAFMLISRIISAFKRNRQQEDRDQWRR</sequence>
<comment type="caution">
    <text evidence="3">The sequence shown here is derived from an EMBL/GenBank/DDBJ whole genome shotgun (WGS) entry which is preliminary data.</text>
</comment>
<feature type="compositionally biased region" description="Low complexity" evidence="1">
    <location>
        <begin position="52"/>
        <end position="76"/>
    </location>
</feature>
<dbReference type="RefSeq" id="WP_132001745.1">
    <property type="nucleotide sequence ID" value="NZ_JABUHM010000001.1"/>
</dbReference>
<name>A0A4R2BJ15_9BACI</name>
<gene>
    <name evidence="3" type="ORF">EV146_102122</name>
</gene>
<evidence type="ECO:0000256" key="1">
    <source>
        <dbReference type="SAM" id="MobiDB-lite"/>
    </source>
</evidence>
<evidence type="ECO:0008006" key="5">
    <source>
        <dbReference type="Google" id="ProtNLM"/>
    </source>
</evidence>
<protein>
    <recommendedName>
        <fullName evidence="5">Preprotein translocase subunit Tim44</fullName>
    </recommendedName>
</protein>
<dbReference type="Proteomes" id="UP000295689">
    <property type="component" value="Unassembled WGS sequence"/>
</dbReference>
<organism evidence="3 4">
    <name type="scientific">Mesobacillus foraminis</name>
    <dbReference type="NCBI Taxonomy" id="279826"/>
    <lineage>
        <taxon>Bacteria</taxon>
        <taxon>Bacillati</taxon>
        <taxon>Bacillota</taxon>
        <taxon>Bacilli</taxon>
        <taxon>Bacillales</taxon>
        <taxon>Bacillaceae</taxon>
        <taxon>Mesobacillus</taxon>
    </lineage>
</organism>
<keyword evidence="4" id="KW-1185">Reference proteome</keyword>
<feature type="transmembrane region" description="Helical" evidence="2">
    <location>
        <begin position="6"/>
        <end position="24"/>
    </location>
</feature>
<reference evidence="3 4" key="1">
    <citation type="journal article" date="2015" name="Stand. Genomic Sci.">
        <title>Genomic Encyclopedia of Bacterial and Archaeal Type Strains, Phase III: the genomes of soil and plant-associated and newly described type strains.</title>
        <authorList>
            <person name="Whitman W.B."/>
            <person name="Woyke T."/>
            <person name="Klenk H.P."/>
            <person name="Zhou Y."/>
            <person name="Lilburn T.G."/>
            <person name="Beck B.J."/>
            <person name="De Vos P."/>
            <person name="Vandamme P."/>
            <person name="Eisen J.A."/>
            <person name="Garrity G."/>
            <person name="Hugenholtz P."/>
            <person name="Kyrpides N.C."/>
        </authorList>
    </citation>
    <scope>NUCLEOTIDE SEQUENCE [LARGE SCALE GENOMIC DNA]</scope>
    <source>
        <strain evidence="3 4">CV53</strain>
    </source>
</reference>
<proteinExistence type="predicted"/>
<feature type="transmembrane region" description="Helical" evidence="2">
    <location>
        <begin position="107"/>
        <end position="128"/>
    </location>
</feature>